<organism evidence="3 4">
    <name type="scientific">Suillus discolor</name>
    <dbReference type="NCBI Taxonomy" id="1912936"/>
    <lineage>
        <taxon>Eukaryota</taxon>
        <taxon>Fungi</taxon>
        <taxon>Dikarya</taxon>
        <taxon>Basidiomycota</taxon>
        <taxon>Agaricomycotina</taxon>
        <taxon>Agaricomycetes</taxon>
        <taxon>Agaricomycetidae</taxon>
        <taxon>Boletales</taxon>
        <taxon>Suillineae</taxon>
        <taxon>Suillaceae</taxon>
        <taxon>Suillus</taxon>
    </lineage>
</organism>
<dbReference type="GO" id="GO:0006281">
    <property type="term" value="P:DNA repair"/>
    <property type="evidence" value="ECO:0007669"/>
    <property type="project" value="UniProtKB-KW"/>
</dbReference>
<keyword evidence="4" id="KW-1185">Reference proteome</keyword>
<dbReference type="GO" id="GO:0016787">
    <property type="term" value="F:hydrolase activity"/>
    <property type="evidence" value="ECO:0007669"/>
    <property type="project" value="UniProtKB-KW"/>
</dbReference>
<dbReference type="AlphaFoldDB" id="A0A9P7JRR8"/>
<dbReference type="EMBL" id="JABBWM010000049">
    <property type="protein sequence ID" value="KAG2101888.1"/>
    <property type="molecule type" value="Genomic_DNA"/>
</dbReference>
<dbReference type="InterPro" id="IPR010285">
    <property type="entry name" value="DNA_helicase_pif1-like_DEAD"/>
</dbReference>
<dbReference type="RefSeq" id="XP_041290053.1">
    <property type="nucleotide sequence ID" value="XM_041431595.1"/>
</dbReference>
<accession>A0A9P7JRR8</accession>
<dbReference type="GO" id="GO:0043139">
    <property type="term" value="F:5'-3' DNA helicase activity"/>
    <property type="evidence" value="ECO:0007669"/>
    <property type="project" value="UniProtKB-EC"/>
</dbReference>
<dbReference type="GO" id="GO:0000723">
    <property type="term" value="P:telomere maintenance"/>
    <property type="evidence" value="ECO:0007669"/>
    <property type="project" value="InterPro"/>
</dbReference>
<keyword evidence="1" id="KW-0347">Helicase</keyword>
<dbReference type="GO" id="GO:0005524">
    <property type="term" value="F:ATP binding"/>
    <property type="evidence" value="ECO:0007669"/>
    <property type="project" value="UniProtKB-KW"/>
</dbReference>
<evidence type="ECO:0000313" key="4">
    <source>
        <dbReference type="Proteomes" id="UP000823399"/>
    </source>
</evidence>
<keyword evidence="1" id="KW-0233">DNA recombination</keyword>
<dbReference type="Proteomes" id="UP000823399">
    <property type="component" value="Unassembled WGS sequence"/>
</dbReference>
<gene>
    <name evidence="3" type="ORF">F5147DRAFT_581327</name>
</gene>
<feature type="domain" description="DNA helicase Pif1-like DEAD-box helicase" evidence="2">
    <location>
        <begin position="2"/>
        <end position="56"/>
    </location>
</feature>
<dbReference type="GO" id="GO:0006310">
    <property type="term" value="P:DNA recombination"/>
    <property type="evidence" value="ECO:0007669"/>
    <property type="project" value="UniProtKB-KW"/>
</dbReference>
<comment type="cofactor">
    <cofactor evidence="1">
        <name>Mg(2+)</name>
        <dbReference type="ChEBI" id="CHEBI:18420"/>
    </cofactor>
</comment>
<comment type="caution">
    <text evidence="3">The sequence shown here is derived from an EMBL/GenBank/DDBJ whole genome shotgun (WGS) entry which is preliminary data.</text>
</comment>
<dbReference type="EC" id="5.6.2.3" evidence="1"/>
<protein>
    <recommendedName>
        <fullName evidence="1">ATP-dependent DNA helicase</fullName>
        <ecNumber evidence="1">5.6.2.3</ecNumber>
    </recommendedName>
</protein>
<dbReference type="Pfam" id="PF05970">
    <property type="entry name" value="PIF1"/>
    <property type="match status" value="1"/>
</dbReference>
<reference evidence="3" key="1">
    <citation type="journal article" date="2020" name="New Phytol.">
        <title>Comparative genomics reveals dynamic genome evolution in host specialist ectomycorrhizal fungi.</title>
        <authorList>
            <person name="Lofgren L.A."/>
            <person name="Nguyen N.H."/>
            <person name="Vilgalys R."/>
            <person name="Ruytinx J."/>
            <person name="Liao H.L."/>
            <person name="Branco S."/>
            <person name="Kuo A."/>
            <person name="LaButti K."/>
            <person name="Lipzen A."/>
            <person name="Andreopoulos W."/>
            <person name="Pangilinan J."/>
            <person name="Riley R."/>
            <person name="Hundley H."/>
            <person name="Na H."/>
            <person name="Barry K."/>
            <person name="Grigoriev I.V."/>
            <person name="Stajich J.E."/>
            <person name="Kennedy P.G."/>
        </authorList>
    </citation>
    <scope>NUCLEOTIDE SEQUENCE</scope>
    <source>
        <strain evidence="3">FC423</strain>
    </source>
</reference>
<name>A0A9P7JRR8_9AGAM</name>
<keyword evidence="1" id="KW-0067">ATP-binding</keyword>
<comment type="similarity">
    <text evidence="1">Belongs to the helicase family.</text>
</comment>
<evidence type="ECO:0000259" key="2">
    <source>
        <dbReference type="Pfam" id="PF05970"/>
    </source>
</evidence>
<comment type="catalytic activity">
    <reaction evidence="1">
        <text>ATP + H2O = ADP + phosphate + H(+)</text>
        <dbReference type="Rhea" id="RHEA:13065"/>
        <dbReference type="ChEBI" id="CHEBI:15377"/>
        <dbReference type="ChEBI" id="CHEBI:15378"/>
        <dbReference type="ChEBI" id="CHEBI:30616"/>
        <dbReference type="ChEBI" id="CHEBI:43474"/>
        <dbReference type="ChEBI" id="CHEBI:456216"/>
        <dbReference type="EC" id="5.6.2.3"/>
    </reaction>
</comment>
<evidence type="ECO:0000256" key="1">
    <source>
        <dbReference type="RuleBase" id="RU363044"/>
    </source>
</evidence>
<evidence type="ECO:0000313" key="3">
    <source>
        <dbReference type="EMBL" id="KAG2101888.1"/>
    </source>
</evidence>
<dbReference type="GeneID" id="64693854"/>
<keyword evidence="1" id="KW-0547">Nucleotide-binding</keyword>
<keyword evidence="1" id="KW-0234">DNA repair</keyword>
<dbReference type="OrthoDB" id="3366231at2759"/>
<proteinExistence type="inferred from homology"/>
<sequence length="57" mass="6399">MFGIPVTDDNVDLHSTIHPFSAHADLIRKATAIIWDELHMANKAALECVDKLCQRII</sequence>
<keyword evidence="1" id="KW-0378">Hydrolase</keyword>
<keyword evidence="1" id="KW-0227">DNA damage</keyword>